<feature type="compositionally biased region" description="Basic and acidic residues" evidence="4">
    <location>
        <begin position="12"/>
        <end position="24"/>
    </location>
</feature>
<comment type="similarity">
    <text evidence="2 3">Belongs to the peptidase M14 family.</text>
</comment>
<feature type="domain" description="Peptidase M14" evidence="5">
    <location>
        <begin position="63"/>
        <end position="340"/>
    </location>
</feature>
<comment type="caution">
    <text evidence="3">Lacks conserved residue(s) required for the propagation of feature annotation.</text>
</comment>
<dbReference type="OrthoDB" id="3626597at2759"/>
<name>A0A9N9SUL9_DIABA</name>
<evidence type="ECO:0000256" key="3">
    <source>
        <dbReference type="PROSITE-ProRule" id="PRU01379"/>
    </source>
</evidence>
<dbReference type="GO" id="GO:0008270">
    <property type="term" value="F:zinc ion binding"/>
    <property type="evidence" value="ECO:0007669"/>
    <property type="project" value="InterPro"/>
</dbReference>
<dbReference type="Proteomes" id="UP001153709">
    <property type="component" value="Chromosome 2"/>
</dbReference>
<feature type="region of interest" description="Disordered" evidence="4">
    <location>
        <begin position="1"/>
        <end position="52"/>
    </location>
</feature>
<comment type="cofactor">
    <cofactor evidence="1">
        <name>Zn(2+)</name>
        <dbReference type="ChEBI" id="CHEBI:29105"/>
    </cofactor>
</comment>
<accession>A0A9N9SUL9</accession>
<dbReference type="SMART" id="SM00631">
    <property type="entry name" value="Zn_pept"/>
    <property type="match status" value="1"/>
</dbReference>
<protein>
    <recommendedName>
        <fullName evidence="5">Peptidase M14 domain-containing protein</fullName>
    </recommendedName>
</protein>
<dbReference type="Pfam" id="PF00246">
    <property type="entry name" value="Peptidase_M14"/>
    <property type="match status" value="1"/>
</dbReference>
<keyword evidence="7" id="KW-1185">Reference proteome</keyword>
<dbReference type="InterPro" id="IPR000834">
    <property type="entry name" value="Peptidase_M14"/>
</dbReference>
<reference evidence="6" key="1">
    <citation type="submission" date="2022-01" db="EMBL/GenBank/DDBJ databases">
        <authorList>
            <person name="King R."/>
        </authorList>
    </citation>
    <scope>NUCLEOTIDE SEQUENCE</scope>
</reference>
<evidence type="ECO:0000259" key="5">
    <source>
        <dbReference type="PROSITE" id="PS52035"/>
    </source>
</evidence>
<dbReference type="SUPFAM" id="SSF53187">
    <property type="entry name" value="Zn-dependent exopeptidases"/>
    <property type="match status" value="1"/>
</dbReference>
<evidence type="ECO:0000256" key="4">
    <source>
        <dbReference type="SAM" id="MobiDB-lite"/>
    </source>
</evidence>
<evidence type="ECO:0000256" key="2">
    <source>
        <dbReference type="ARBA" id="ARBA00005988"/>
    </source>
</evidence>
<dbReference type="GO" id="GO:0005615">
    <property type="term" value="C:extracellular space"/>
    <property type="evidence" value="ECO:0007669"/>
    <property type="project" value="TreeGrafter"/>
</dbReference>
<proteinExistence type="inferred from homology"/>
<dbReference type="EMBL" id="OU898277">
    <property type="protein sequence ID" value="CAG9829744.1"/>
    <property type="molecule type" value="Genomic_DNA"/>
</dbReference>
<feature type="compositionally biased region" description="Basic residues" evidence="4">
    <location>
        <begin position="1"/>
        <end position="11"/>
    </location>
</feature>
<gene>
    <name evidence="6" type="ORF">DIABBA_LOCUS3513</name>
</gene>
<evidence type="ECO:0000313" key="6">
    <source>
        <dbReference type="EMBL" id="CAG9829744.1"/>
    </source>
</evidence>
<dbReference type="GO" id="GO:0006508">
    <property type="term" value="P:proteolysis"/>
    <property type="evidence" value="ECO:0007669"/>
    <property type="project" value="InterPro"/>
</dbReference>
<dbReference type="GO" id="GO:0004181">
    <property type="term" value="F:metallocarboxypeptidase activity"/>
    <property type="evidence" value="ECO:0007669"/>
    <property type="project" value="InterPro"/>
</dbReference>
<organism evidence="6 7">
    <name type="scientific">Diabrotica balteata</name>
    <name type="common">Banded cucumber beetle</name>
    <dbReference type="NCBI Taxonomy" id="107213"/>
    <lineage>
        <taxon>Eukaryota</taxon>
        <taxon>Metazoa</taxon>
        <taxon>Ecdysozoa</taxon>
        <taxon>Arthropoda</taxon>
        <taxon>Hexapoda</taxon>
        <taxon>Insecta</taxon>
        <taxon>Pterygota</taxon>
        <taxon>Neoptera</taxon>
        <taxon>Endopterygota</taxon>
        <taxon>Coleoptera</taxon>
        <taxon>Polyphaga</taxon>
        <taxon>Cucujiformia</taxon>
        <taxon>Chrysomeloidea</taxon>
        <taxon>Chrysomelidae</taxon>
        <taxon>Galerucinae</taxon>
        <taxon>Diabroticina</taxon>
        <taxon>Diabroticites</taxon>
        <taxon>Diabrotica</taxon>
    </lineage>
</organism>
<dbReference type="PANTHER" id="PTHR11705:SF139">
    <property type="entry name" value="PEPTIDASE M14 CARBOXYPEPTIDASE A DOMAIN-CONTAINING PROTEIN"/>
    <property type="match status" value="1"/>
</dbReference>
<evidence type="ECO:0000313" key="7">
    <source>
        <dbReference type="Proteomes" id="UP001153709"/>
    </source>
</evidence>
<dbReference type="AlphaFoldDB" id="A0A9N9SUL9"/>
<dbReference type="Gene3D" id="3.40.630.10">
    <property type="entry name" value="Zn peptidases"/>
    <property type="match status" value="1"/>
</dbReference>
<sequence>MKSTNKKIKKKAYNERKSKKEKFGKQKISKKIRTKRRKANNKSYHSLHRKGRNTNLSEDKECKFNSYKEIEEFLVNLSRLNSTNLQIIVIGESQEGKPIYLVSIANTEEITEAIFIEAGSNGEDCVAVQCALYIIKYLVESAGTCNYLKTMRYYIVPCSNPDAFEINKLGQKPCFNLSTNFPLRLGNLNIDNIDLQRFLEAARSWKENYQFKSPEQMALLKALATFQYSIKIFISLQEEGFKITYPYGTCKEPLPDVEDIRRIALLTRAANTLCFQVGSIYQLLGLKFGTIIDFISMFFNSIKFCYIFHINSKKCSCNIQEISERAKELLQCLALMGQEVIELCKKQSSDDNVVEFI</sequence>
<dbReference type="PROSITE" id="PS52035">
    <property type="entry name" value="PEPTIDASE_M14"/>
    <property type="match status" value="1"/>
</dbReference>
<feature type="compositionally biased region" description="Basic residues" evidence="4">
    <location>
        <begin position="25"/>
        <end position="52"/>
    </location>
</feature>
<dbReference type="PANTHER" id="PTHR11705">
    <property type="entry name" value="PROTEASE FAMILY M14 CARBOXYPEPTIDASE A,B"/>
    <property type="match status" value="1"/>
</dbReference>
<evidence type="ECO:0000256" key="1">
    <source>
        <dbReference type="ARBA" id="ARBA00001947"/>
    </source>
</evidence>